<dbReference type="CDD" id="cd00082">
    <property type="entry name" value="HisKA"/>
    <property type="match status" value="1"/>
</dbReference>
<dbReference type="InterPro" id="IPR036890">
    <property type="entry name" value="HATPase_C_sf"/>
</dbReference>
<evidence type="ECO:0000256" key="8">
    <source>
        <dbReference type="ARBA" id="ARBA00022777"/>
    </source>
</evidence>
<evidence type="ECO:0000256" key="7">
    <source>
        <dbReference type="ARBA" id="ARBA00022741"/>
    </source>
</evidence>
<evidence type="ECO:0000256" key="9">
    <source>
        <dbReference type="ARBA" id="ARBA00022840"/>
    </source>
</evidence>
<evidence type="ECO:0000256" key="1">
    <source>
        <dbReference type="ARBA" id="ARBA00000085"/>
    </source>
</evidence>
<evidence type="ECO:0000256" key="3">
    <source>
        <dbReference type="ARBA" id="ARBA00012438"/>
    </source>
</evidence>
<dbReference type="GO" id="GO:0005737">
    <property type="term" value="C:cytoplasm"/>
    <property type="evidence" value="ECO:0007669"/>
    <property type="project" value="UniProtKB-SubCell"/>
</dbReference>
<feature type="region of interest" description="Disordered" evidence="13">
    <location>
        <begin position="275"/>
        <end position="367"/>
    </location>
</feature>
<dbReference type="InterPro" id="IPR036097">
    <property type="entry name" value="HisK_dim/P_sf"/>
</dbReference>
<feature type="compositionally biased region" description="Polar residues" evidence="13">
    <location>
        <begin position="1257"/>
        <end position="1270"/>
    </location>
</feature>
<dbReference type="PANTHER" id="PTHR45339">
    <property type="entry name" value="HYBRID SIGNAL TRANSDUCTION HISTIDINE KINASE J"/>
    <property type="match status" value="1"/>
</dbReference>
<dbReference type="NCBIfam" id="TIGR00229">
    <property type="entry name" value="sensory_box"/>
    <property type="match status" value="1"/>
</dbReference>
<evidence type="ECO:0000256" key="10">
    <source>
        <dbReference type="ARBA" id="ARBA00023012"/>
    </source>
</evidence>
<evidence type="ECO:0000256" key="4">
    <source>
        <dbReference type="ARBA" id="ARBA00022490"/>
    </source>
</evidence>
<feature type="domain" description="PAC" evidence="17">
    <location>
        <begin position="460"/>
        <end position="513"/>
    </location>
</feature>
<feature type="compositionally biased region" description="Basic residues" evidence="13">
    <location>
        <begin position="1247"/>
        <end position="1256"/>
    </location>
</feature>
<organism evidence="18 19">
    <name type="scientific">Acrodontium crateriforme</name>
    <dbReference type="NCBI Taxonomy" id="150365"/>
    <lineage>
        <taxon>Eukaryota</taxon>
        <taxon>Fungi</taxon>
        <taxon>Dikarya</taxon>
        <taxon>Ascomycota</taxon>
        <taxon>Pezizomycotina</taxon>
        <taxon>Dothideomycetes</taxon>
        <taxon>Dothideomycetidae</taxon>
        <taxon>Mycosphaerellales</taxon>
        <taxon>Teratosphaeriaceae</taxon>
        <taxon>Acrodontium</taxon>
    </lineage>
</organism>
<dbReference type="InterPro" id="IPR035965">
    <property type="entry name" value="PAS-like_dom_sf"/>
</dbReference>
<evidence type="ECO:0000256" key="5">
    <source>
        <dbReference type="ARBA" id="ARBA00022553"/>
    </source>
</evidence>
<dbReference type="Gene3D" id="3.30.565.10">
    <property type="entry name" value="Histidine kinase-like ATPase, C-terminal domain"/>
    <property type="match status" value="1"/>
</dbReference>
<dbReference type="GO" id="GO:0005524">
    <property type="term" value="F:ATP binding"/>
    <property type="evidence" value="ECO:0007669"/>
    <property type="project" value="UniProtKB-KW"/>
</dbReference>
<evidence type="ECO:0000259" key="16">
    <source>
        <dbReference type="PROSITE" id="PS50112"/>
    </source>
</evidence>
<feature type="domain" description="Histidine kinase" evidence="14">
    <location>
        <begin position="810"/>
        <end position="1034"/>
    </location>
</feature>
<dbReference type="Gene3D" id="3.30.450.20">
    <property type="entry name" value="PAS domain"/>
    <property type="match status" value="2"/>
</dbReference>
<feature type="region of interest" description="Disordered" evidence="13">
    <location>
        <begin position="178"/>
        <end position="221"/>
    </location>
</feature>
<dbReference type="InterPro" id="IPR005467">
    <property type="entry name" value="His_kinase_dom"/>
</dbReference>
<dbReference type="GO" id="GO:1900745">
    <property type="term" value="P:positive regulation of p38MAPK cascade"/>
    <property type="evidence" value="ECO:0007669"/>
    <property type="project" value="UniProtKB-ARBA"/>
</dbReference>
<sequence length="1419" mass="157803">MVPRAVTFRSGLFEDAERDDDEDKSDRQDYFSVGSDIGNGTVSPSGSHDRRVSLSIRLPPSHVQADMALAALQYLPMPVLVLSSAKTVVLANEAMARLFGIEAPRDTGLEAAEDQHFSGLANLDGVSATDTLYGRTLSQLGLDLLQNGNPVFIAWENFLDTLVDDAARLQCSETALNRCHRPSNESTDSSPTPPSSTHAPWSSATSPMRLPRPRGLRTEVHDAKVDVLFSTNRDPKTGLPTNSLSNTADHVQAQMIVSVWATEDEQYFTLTFTAAQSDGPSTNSSSSGTDPSKTTSRSVTRTPTTMSVALNSELSSNSSSASSFHVRGKRHSSTPGGSSSNLASPNYNTQMEHLPRGPPAKSSNTTAPTLFSKANRLKDAILNSMSIPAYAMWKDESFGIPNRAAVKLLYPWLEDSTFDYSDFPNDFLGQYILYNEDFSAEIPAEDFPIMRLMKKHQAFEGYRVGMYSAKDGSQMLFDVTGEPMLDNKGAFVGGLVLFHDVTDFTHTIKEQKRENIEQFELICNNIPSMVWRSPIDGTVDYYSDQWLTFTGMTKDEILGPNWVKMYHPDDLKVTLPIWEHCIATGEPYKTEYRIRNANGEWRWMMGRAVPIRDGNGTIVKWLGTNTDINDVIQTRELAKQTKGQLERVVEHAGITLWSIDKEHVLTTFEGKTMYEDPTTGDQATQKDRYLNMTIWEIFSLQGRDDEIPMYKDGITKVLAGKSKDEFIEVQIKATGRWYRTRLFPILRRERIGGKEGSTFIDGVVGVSMDVTELRNVENELRQRDRDNARLMAQSVAAKEASKMKSQFLANMSHEIRTPIAGVIGMSELLLDDGSGELTTEQRECAENIQRSANGLLTVINDILDFSKVESGRLDIEEVQFDLSVVIKDVNKMLSFAAERKGLQYIDDIEELQSWKVMGDPGRVRQVMTNLLTNSIKFTSKGTVTMRVKVQKETDEMVEVYFTVEDTGIGIEEEVRQKLFKPFSQADSSTARRFGGTGLGLTISKNLVELMHGKIWLESKLGVGTKATFWVPFHKAIYQSNGSGDIPLLDMGSLPDRLQSEVSISRASSDSTPTTPTTTGRSLQRINSVPINASPAQFPGEPPLPELSDQERKATNVLVVEDNAINQQIALKTIRKLGFVATAVWNGKEALDYLQTKSQSVPDIILMDVQMPIMDGYRATHTIRNSPPFANNPDLMAMPIVAMTASAIQGDREKCQMAGMDDYLAKPVKKANLEKMLVKWTIEGKKKRAEFRKHKSTRPINSRNPSSFISDHSSRQSAEEQLSSELDRLEYAQRTMLERSSETAGDSAIRAQRAEEKAIALRDGVLIEAGEDPKTIYRHEHHHHPEREKPAAISKGDALTAENMQKFTRTAQLKRDRPKDESDADSLVATLGDASTSTTPILSRPLPIPPSIHKRPGIGK</sequence>
<evidence type="ECO:0000256" key="12">
    <source>
        <dbReference type="PROSITE-ProRule" id="PRU00169"/>
    </source>
</evidence>
<feature type="domain" description="PAC" evidence="17">
    <location>
        <begin position="588"/>
        <end position="640"/>
    </location>
</feature>
<dbReference type="InterPro" id="IPR004358">
    <property type="entry name" value="Sig_transdc_His_kin-like_C"/>
</dbReference>
<evidence type="ECO:0000313" key="19">
    <source>
        <dbReference type="Proteomes" id="UP001303373"/>
    </source>
</evidence>
<keyword evidence="5 12" id="KW-0597">Phosphoprotein</keyword>
<feature type="region of interest" description="Disordered" evidence="13">
    <location>
        <begin position="1247"/>
        <end position="1282"/>
    </location>
</feature>
<comment type="catalytic activity">
    <reaction evidence="1">
        <text>ATP + protein L-histidine = ADP + protein N-phospho-L-histidine.</text>
        <dbReference type="EC" id="2.7.13.3"/>
    </reaction>
</comment>
<evidence type="ECO:0000259" key="17">
    <source>
        <dbReference type="PROSITE" id="PS50113"/>
    </source>
</evidence>
<feature type="region of interest" description="Disordered" evidence="13">
    <location>
        <begin position="1367"/>
        <end position="1419"/>
    </location>
</feature>
<keyword evidence="6" id="KW-0808">Transferase</keyword>
<dbReference type="SMART" id="SM00388">
    <property type="entry name" value="HisKA"/>
    <property type="match status" value="1"/>
</dbReference>
<dbReference type="Pfam" id="PF13426">
    <property type="entry name" value="PAS_9"/>
    <property type="match status" value="1"/>
</dbReference>
<feature type="region of interest" description="Disordered" evidence="13">
    <location>
        <begin position="15"/>
        <end position="51"/>
    </location>
</feature>
<feature type="compositionally biased region" description="Low complexity" evidence="13">
    <location>
        <begin position="184"/>
        <end position="207"/>
    </location>
</feature>
<evidence type="ECO:0000259" key="14">
    <source>
        <dbReference type="PROSITE" id="PS50109"/>
    </source>
</evidence>
<dbReference type="SMART" id="SM00086">
    <property type="entry name" value="PAC"/>
    <property type="match status" value="2"/>
</dbReference>
<keyword evidence="19" id="KW-1185">Reference proteome</keyword>
<evidence type="ECO:0000256" key="2">
    <source>
        <dbReference type="ARBA" id="ARBA00004496"/>
    </source>
</evidence>
<dbReference type="FunFam" id="3.30.450.20:FF:000099">
    <property type="entry name" value="Sensory box sensor histidine kinase"/>
    <property type="match status" value="1"/>
</dbReference>
<keyword evidence="4" id="KW-0963">Cytoplasm</keyword>
<dbReference type="InterPro" id="IPR011006">
    <property type="entry name" value="CheY-like_superfamily"/>
</dbReference>
<dbReference type="CDD" id="cd17546">
    <property type="entry name" value="REC_hyHK_CKI1_RcsC-like"/>
    <property type="match status" value="1"/>
</dbReference>
<dbReference type="Proteomes" id="UP001303373">
    <property type="component" value="Chromosome 8"/>
</dbReference>
<feature type="domain" description="Response regulatory" evidence="15">
    <location>
        <begin position="1115"/>
        <end position="1240"/>
    </location>
</feature>
<dbReference type="EMBL" id="CP138587">
    <property type="protein sequence ID" value="WPH02500.1"/>
    <property type="molecule type" value="Genomic_DNA"/>
</dbReference>
<keyword evidence="8" id="KW-0418">Kinase</keyword>
<feature type="domain" description="PAS" evidence="16">
    <location>
        <begin position="515"/>
        <end position="585"/>
    </location>
</feature>
<accession>A0AAQ3M704</accession>
<dbReference type="InterPro" id="IPR001610">
    <property type="entry name" value="PAC"/>
</dbReference>
<dbReference type="Pfam" id="PF00072">
    <property type="entry name" value="Response_reg"/>
    <property type="match status" value="1"/>
</dbReference>
<dbReference type="SUPFAM" id="SSF47384">
    <property type="entry name" value="Homodimeric domain of signal transducing histidine kinase"/>
    <property type="match status" value="1"/>
</dbReference>
<dbReference type="PROSITE" id="PS50109">
    <property type="entry name" value="HIS_KIN"/>
    <property type="match status" value="1"/>
</dbReference>
<dbReference type="SUPFAM" id="SSF52172">
    <property type="entry name" value="CheY-like"/>
    <property type="match status" value="1"/>
</dbReference>
<feature type="compositionally biased region" description="Low complexity" evidence="13">
    <location>
        <begin position="277"/>
        <end position="323"/>
    </location>
</feature>
<gene>
    <name evidence="18" type="ORF">R9X50_00536500</name>
</gene>
<dbReference type="FunFam" id="3.30.565.10:FF:000010">
    <property type="entry name" value="Sensor histidine kinase RcsC"/>
    <property type="match status" value="1"/>
</dbReference>
<dbReference type="CDD" id="cd16922">
    <property type="entry name" value="HATPase_EvgS-ArcB-TorS-like"/>
    <property type="match status" value="1"/>
</dbReference>
<keyword evidence="9" id="KW-0067">ATP-binding</keyword>
<dbReference type="PANTHER" id="PTHR45339:SF1">
    <property type="entry name" value="HYBRID SIGNAL TRANSDUCTION HISTIDINE KINASE J"/>
    <property type="match status" value="1"/>
</dbReference>
<feature type="modified residue" description="4-aspartylphosphate" evidence="12">
    <location>
        <position position="1167"/>
    </location>
</feature>
<dbReference type="InterPro" id="IPR003661">
    <property type="entry name" value="HisK_dim/P_dom"/>
</dbReference>
<dbReference type="SUPFAM" id="SSF55785">
    <property type="entry name" value="PYP-like sensor domain (PAS domain)"/>
    <property type="match status" value="1"/>
</dbReference>
<evidence type="ECO:0000256" key="6">
    <source>
        <dbReference type="ARBA" id="ARBA00022679"/>
    </source>
</evidence>
<comment type="subcellular location">
    <subcellularLocation>
        <location evidence="2">Cytoplasm</location>
    </subcellularLocation>
</comment>
<dbReference type="SUPFAM" id="SSF55874">
    <property type="entry name" value="ATPase domain of HSP90 chaperone/DNA topoisomerase II/histidine kinase"/>
    <property type="match status" value="1"/>
</dbReference>
<reference evidence="18 19" key="1">
    <citation type="submission" date="2023-11" db="EMBL/GenBank/DDBJ databases">
        <title>An acidophilic fungus is an integral part of prey digestion in a carnivorous sundew plant.</title>
        <authorList>
            <person name="Tsai I.J."/>
        </authorList>
    </citation>
    <scope>NUCLEOTIDE SEQUENCE [LARGE SCALE GENOMIC DNA]</scope>
    <source>
        <strain evidence="18">169a</strain>
    </source>
</reference>
<dbReference type="PRINTS" id="PR00344">
    <property type="entry name" value="BCTRLSENSOR"/>
</dbReference>
<name>A0AAQ3M704_9PEZI</name>
<dbReference type="GO" id="GO:0009365">
    <property type="term" value="C:protein histidine kinase complex"/>
    <property type="evidence" value="ECO:0007669"/>
    <property type="project" value="UniProtKB-ARBA"/>
</dbReference>
<dbReference type="EC" id="2.7.13.3" evidence="3"/>
<dbReference type="Pfam" id="PF02518">
    <property type="entry name" value="HATPase_c"/>
    <property type="match status" value="1"/>
</dbReference>
<dbReference type="InterPro" id="IPR000700">
    <property type="entry name" value="PAS-assoc_C"/>
</dbReference>
<dbReference type="InterPro" id="IPR013655">
    <property type="entry name" value="PAS_fold_3"/>
</dbReference>
<dbReference type="SMART" id="SM00091">
    <property type="entry name" value="PAS"/>
    <property type="match status" value="2"/>
</dbReference>
<keyword evidence="7" id="KW-0547">Nucleotide-binding</keyword>
<feature type="region of interest" description="Disordered" evidence="13">
    <location>
        <begin position="1059"/>
        <end position="1085"/>
    </location>
</feature>
<dbReference type="Pfam" id="PF08447">
    <property type="entry name" value="PAS_3"/>
    <property type="match status" value="1"/>
</dbReference>
<dbReference type="Gene3D" id="3.40.50.2300">
    <property type="match status" value="1"/>
</dbReference>
<dbReference type="FunFam" id="1.10.287.130:FF:000002">
    <property type="entry name" value="Two-component osmosensing histidine kinase"/>
    <property type="match status" value="1"/>
</dbReference>
<dbReference type="PROSITE" id="PS50110">
    <property type="entry name" value="RESPONSE_REGULATORY"/>
    <property type="match status" value="1"/>
</dbReference>
<dbReference type="CDD" id="cd00130">
    <property type="entry name" value="PAS"/>
    <property type="match status" value="1"/>
</dbReference>
<dbReference type="InterPro" id="IPR001789">
    <property type="entry name" value="Sig_transdc_resp-reg_receiver"/>
</dbReference>
<feature type="compositionally biased region" description="Polar residues" evidence="13">
    <location>
        <begin position="1059"/>
        <end position="1070"/>
    </location>
</feature>
<dbReference type="InterPro" id="IPR000014">
    <property type="entry name" value="PAS"/>
</dbReference>
<dbReference type="PROSITE" id="PS50113">
    <property type="entry name" value="PAC"/>
    <property type="match status" value="2"/>
</dbReference>
<evidence type="ECO:0000256" key="13">
    <source>
        <dbReference type="SAM" id="MobiDB-lite"/>
    </source>
</evidence>
<evidence type="ECO:0000256" key="11">
    <source>
        <dbReference type="ARBA" id="ARBA00054109"/>
    </source>
</evidence>
<comment type="function">
    <text evidence="11">Involved in the control of the SAPK-dependent transcriptional response to peroxide stress. Regulates sty1 activity.</text>
</comment>
<evidence type="ECO:0000313" key="18">
    <source>
        <dbReference type="EMBL" id="WPH02500.1"/>
    </source>
</evidence>
<dbReference type="GO" id="GO:0000155">
    <property type="term" value="F:phosphorelay sensor kinase activity"/>
    <property type="evidence" value="ECO:0007669"/>
    <property type="project" value="InterPro"/>
</dbReference>
<proteinExistence type="predicted"/>
<dbReference type="InterPro" id="IPR003594">
    <property type="entry name" value="HATPase_dom"/>
</dbReference>
<dbReference type="PROSITE" id="PS50112">
    <property type="entry name" value="PAS"/>
    <property type="match status" value="1"/>
</dbReference>
<dbReference type="Gene3D" id="1.10.287.130">
    <property type="match status" value="1"/>
</dbReference>
<protein>
    <recommendedName>
        <fullName evidence="3">histidine kinase</fullName>
        <ecNumber evidence="3">2.7.13.3</ecNumber>
    </recommendedName>
</protein>
<keyword evidence="10" id="KW-0902">Two-component regulatory system</keyword>
<evidence type="ECO:0000259" key="15">
    <source>
        <dbReference type="PROSITE" id="PS50110"/>
    </source>
</evidence>
<feature type="compositionally biased region" description="Polar residues" evidence="13">
    <location>
        <begin position="333"/>
        <end position="351"/>
    </location>
</feature>
<dbReference type="SMART" id="SM00387">
    <property type="entry name" value="HATPase_c"/>
    <property type="match status" value="1"/>
</dbReference>
<dbReference type="SMART" id="SM00448">
    <property type="entry name" value="REC"/>
    <property type="match status" value="1"/>
</dbReference>
<dbReference type="Pfam" id="PF00512">
    <property type="entry name" value="HisKA"/>
    <property type="match status" value="1"/>
</dbReference>